<evidence type="ECO:0000313" key="10">
    <source>
        <dbReference type="Proteomes" id="UP000075243"/>
    </source>
</evidence>
<dbReference type="GO" id="GO:0006401">
    <property type="term" value="P:RNA catabolic process"/>
    <property type="evidence" value="ECO:0007669"/>
    <property type="project" value="TreeGrafter"/>
</dbReference>
<organism evidence="9 10">
    <name type="scientific">Cajanus cajan</name>
    <name type="common">Pigeon pea</name>
    <name type="synonym">Cajanus indicus</name>
    <dbReference type="NCBI Taxonomy" id="3821"/>
    <lineage>
        <taxon>Eukaryota</taxon>
        <taxon>Viridiplantae</taxon>
        <taxon>Streptophyta</taxon>
        <taxon>Embryophyta</taxon>
        <taxon>Tracheophyta</taxon>
        <taxon>Spermatophyta</taxon>
        <taxon>Magnoliopsida</taxon>
        <taxon>eudicotyledons</taxon>
        <taxon>Gunneridae</taxon>
        <taxon>Pentapetalae</taxon>
        <taxon>rosids</taxon>
        <taxon>fabids</taxon>
        <taxon>Fabales</taxon>
        <taxon>Fabaceae</taxon>
        <taxon>Papilionoideae</taxon>
        <taxon>50 kb inversion clade</taxon>
        <taxon>NPAAA clade</taxon>
        <taxon>indigoferoid/millettioid clade</taxon>
        <taxon>Phaseoleae</taxon>
        <taxon>Cajanus</taxon>
    </lineage>
</organism>
<keyword evidence="2" id="KW-0540">Nuclease</keyword>
<feature type="active site" evidence="6">
    <location>
        <position position="121"/>
    </location>
</feature>
<feature type="active site" evidence="6">
    <location>
        <position position="117"/>
    </location>
</feature>
<keyword evidence="10" id="KW-1185">Reference proteome</keyword>
<reference evidence="9" key="1">
    <citation type="journal article" date="2012" name="Nat. Biotechnol.">
        <title>Draft genome sequence of pigeonpea (Cajanus cajan), an orphan legume crop of resource-poor farmers.</title>
        <authorList>
            <person name="Varshney R.K."/>
            <person name="Chen W."/>
            <person name="Li Y."/>
            <person name="Bharti A.K."/>
            <person name="Saxena R.K."/>
            <person name="Schlueter J.A."/>
            <person name="Donoghue M.T."/>
            <person name="Azam S."/>
            <person name="Fan G."/>
            <person name="Whaley A.M."/>
            <person name="Farmer A.D."/>
            <person name="Sheridan J."/>
            <person name="Iwata A."/>
            <person name="Tuteja R."/>
            <person name="Penmetsa R.V."/>
            <person name="Wu W."/>
            <person name="Upadhyaya H.D."/>
            <person name="Yang S.P."/>
            <person name="Shah T."/>
            <person name="Saxena K.B."/>
            <person name="Michael T."/>
            <person name="McCombie W.R."/>
            <person name="Yang B."/>
            <person name="Zhang G."/>
            <person name="Yang H."/>
            <person name="Wang J."/>
            <person name="Spillane C."/>
            <person name="Cook D.R."/>
            <person name="May G.D."/>
            <person name="Xu X."/>
            <person name="Jackson S.A."/>
        </authorList>
    </citation>
    <scope>NUCLEOTIDE SEQUENCE [LARGE SCALE GENOMIC DNA]</scope>
</reference>
<dbReference type="AlphaFoldDB" id="A0A151SER3"/>
<dbReference type="Pfam" id="PF00445">
    <property type="entry name" value="Ribonuclease_T2"/>
    <property type="match status" value="1"/>
</dbReference>
<dbReference type="GO" id="GO:0033897">
    <property type="term" value="F:ribonuclease T2 activity"/>
    <property type="evidence" value="ECO:0007669"/>
    <property type="project" value="InterPro"/>
</dbReference>
<evidence type="ECO:0000313" key="9">
    <source>
        <dbReference type="EMBL" id="KYP53322.1"/>
    </source>
</evidence>
<evidence type="ECO:0000256" key="7">
    <source>
        <dbReference type="RuleBase" id="RU004328"/>
    </source>
</evidence>
<dbReference type="PANTHER" id="PTHR11240">
    <property type="entry name" value="RIBONUCLEASE T2"/>
    <property type="match status" value="1"/>
</dbReference>
<dbReference type="GO" id="GO:0003723">
    <property type="term" value="F:RNA binding"/>
    <property type="evidence" value="ECO:0007669"/>
    <property type="project" value="InterPro"/>
</dbReference>
<dbReference type="GO" id="GO:0005576">
    <property type="term" value="C:extracellular region"/>
    <property type="evidence" value="ECO:0007669"/>
    <property type="project" value="TreeGrafter"/>
</dbReference>
<comment type="similarity">
    <text evidence="1 7">Belongs to the RNase T2 family.</text>
</comment>
<proteinExistence type="inferred from homology"/>
<dbReference type="InterPro" id="IPR018188">
    <property type="entry name" value="RNase_T2_His_AS_1"/>
</dbReference>
<dbReference type="Gene3D" id="3.90.730.10">
    <property type="entry name" value="Ribonuclease T2-like"/>
    <property type="match status" value="1"/>
</dbReference>
<evidence type="ECO:0000256" key="4">
    <source>
        <dbReference type="ARBA" id="ARBA00023157"/>
    </source>
</evidence>
<dbReference type="PANTHER" id="PTHR11240:SF59">
    <property type="entry name" value="RIBONUCLEASE T2 FAMILY PROTEIN"/>
    <property type="match status" value="1"/>
</dbReference>
<keyword evidence="3" id="KW-0378">Hydrolase</keyword>
<dbReference type="Gramene" id="C.cajan_23901.t">
    <property type="protein sequence ID" value="C.cajan_23901.t"/>
    <property type="gene ID" value="C.cajan_23901"/>
</dbReference>
<evidence type="ECO:0000256" key="6">
    <source>
        <dbReference type="PIRSR" id="PIRSR633697-1"/>
    </source>
</evidence>
<evidence type="ECO:0000256" key="5">
    <source>
        <dbReference type="ARBA" id="ARBA00023239"/>
    </source>
</evidence>
<accession>A0A151SER3</accession>
<protein>
    <submittedName>
        <fullName evidence="9">Ribonuclease 3</fullName>
    </submittedName>
</protein>
<dbReference type="InterPro" id="IPR001568">
    <property type="entry name" value="RNase_T2-like"/>
</dbReference>
<dbReference type="SUPFAM" id="SSF55895">
    <property type="entry name" value="Ribonuclease Rh-like"/>
    <property type="match status" value="1"/>
</dbReference>
<keyword evidence="5" id="KW-0456">Lyase</keyword>
<dbReference type="CDD" id="cd01061">
    <property type="entry name" value="RNase_T2_euk"/>
    <property type="match status" value="1"/>
</dbReference>
<gene>
    <name evidence="9" type="ORF">KK1_024699</name>
</gene>
<dbReference type="PROSITE" id="PS00530">
    <property type="entry name" value="RNASE_T2_1"/>
    <property type="match status" value="1"/>
</dbReference>
<sequence>VSYSQMSTTLIILSLLLLLNIQYSYSSYDYLKLAQQWPKSYCNYQIQLGRKTCNKPIPLNFTIHGLWPSNTSISSQPNPCPSNNQFVKQQVIKQFGSQLELDWPNLSGEDYDFWNLEWEKHGTCSENNISQLDYFRLALNIKGRSNLMVILANANITPSKINNYVPQSIVNTIYGVTKSHPQLSCYYDFRNKVRNLQEIRLCLVADGTSYINCSVIVMLVRYIGLYDI</sequence>
<dbReference type="Proteomes" id="UP000075243">
    <property type="component" value="Unassembled WGS sequence"/>
</dbReference>
<evidence type="ECO:0000256" key="8">
    <source>
        <dbReference type="SAM" id="SignalP"/>
    </source>
</evidence>
<dbReference type="OMA" id="CKDPLTN"/>
<evidence type="ECO:0000256" key="2">
    <source>
        <dbReference type="ARBA" id="ARBA00022722"/>
    </source>
</evidence>
<feature type="non-terminal residue" evidence="9">
    <location>
        <position position="1"/>
    </location>
</feature>
<dbReference type="InterPro" id="IPR033697">
    <property type="entry name" value="Ribonuclease_T2_eukaryotic"/>
</dbReference>
<feature type="chain" id="PRO_5007588485" evidence="8">
    <location>
        <begin position="27"/>
        <end position="228"/>
    </location>
</feature>
<keyword evidence="3" id="KW-0255">Endonuclease</keyword>
<dbReference type="EMBL" id="KQ483414">
    <property type="protein sequence ID" value="KYP53322.1"/>
    <property type="molecule type" value="Genomic_DNA"/>
</dbReference>
<feature type="signal peptide" evidence="8">
    <location>
        <begin position="1"/>
        <end position="26"/>
    </location>
</feature>
<keyword evidence="4" id="KW-1015">Disulfide bond</keyword>
<evidence type="ECO:0000256" key="3">
    <source>
        <dbReference type="ARBA" id="ARBA00022759"/>
    </source>
</evidence>
<evidence type="ECO:0000256" key="1">
    <source>
        <dbReference type="ARBA" id="ARBA00007469"/>
    </source>
</evidence>
<name>A0A151SER3_CAJCA</name>
<dbReference type="InterPro" id="IPR036430">
    <property type="entry name" value="RNase_T2-like_sf"/>
</dbReference>
<feature type="active site" evidence="6">
    <location>
        <position position="64"/>
    </location>
</feature>
<keyword evidence="8" id="KW-0732">Signal</keyword>